<reference evidence="3" key="1">
    <citation type="submission" date="2020-05" db="EMBL/GenBank/DDBJ databases">
        <authorList>
            <person name="Chiriac C."/>
            <person name="Salcher M."/>
            <person name="Ghai R."/>
            <person name="Kavagutti S V."/>
        </authorList>
    </citation>
    <scope>NUCLEOTIDE SEQUENCE</scope>
</reference>
<evidence type="ECO:0000313" key="3">
    <source>
        <dbReference type="EMBL" id="CAB4764701.1"/>
    </source>
</evidence>
<proteinExistence type="inferred from homology"/>
<dbReference type="Pfam" id="PF00106">
    <property type="entry name" value="adh_short"/>
    <property type="match status" value="1"/>
</dbReference>
<dbReference type="EMBL" id="CAFABA010000079">
    <property type="protein sequence ID" value="CAB4833633.1"/>
    <property type="molecule type" value="Genomic_DNA"/>
</dbReference>
<dbReference type="AlphaFoldDB" id="A0A6J6UXU6"/>
<dbReference type="PRINTS" id="PR00080">
    <property type="entry name" value="SDRFAMILY"/>
</dbReference>
<organism evidence="3">
    <name type="scientific">freshwater metagenome</name>
    <dbReference type="NCBI Taxonomy" id="449393"/>
    <lineage>
        <taxon>unclassified sequences</taxon>
        <taxon>metagenomes</taxon>
        <taxon>ecological metagenomes</taxon>
    </lineage>
</organism>
<dbReference type="InterPro" id="IPR036291">
    <property type="entry name" value="NAD(P)-bd_dom_sf"/>
</dbReference>
<sequence length="274" mass="28818">MRELEGKVAVVTGAASGIGRALTERFVAEGMRVVMADVEEARLVHEATRLGASGADVLAVLTDVTNPDDVARLADQTIGHYGAVHVVCNNAGVAPGGPMLKTTPKDWQWAVGVNVLGVAYGVTTFGPILVAQGEGHIVNTASEAGLVTTNVLGMYCATKHAVVGMSEALYRELEGTGVGVSALCPNLVDTDIFLSERNRPHGAALSTDENATMAPLREAIRAMGIAPTQVADNVVSAIREGRFWVFTHEATLPAALTRFEDLRAGRDPTSPYSR</sequence>
<dbReference type="PANTHER" id="PTHR43391">
    <property type="entry name" value="RETINOL DEHYDROGENASE-RELATED"/>
    <property type="match status" value="1"/>
</dbReference>
<dbReference type="PRINTS" id="PR00081">
    <property type="entry name" value="GDHRDH"/>
</dbReference>
<evidence type="ECO:0000256" key="2">
    <source>
        <dbReference type="ARBA" id="ARBA00023002"/>
    </source>
</evidence>
<dbReference type="FunFam" id="3.40.50.720:FF:000084">
    <property type="entry name" value="Short-chain dehydrogenase reductase"/>
    <property type="match status" value="1"/>
</dbReference>
<dbReference type="Gene3D" id="3.40.50.720">
    <property type="entry name" value="NAD(P)-binding Rossmann-like Domain"/>
    <property type="match status" value="1"/>
</dbReference>
<keyword evidence="2" id="KW-0560">Oxidoreductase</keyword>
<protein>
    <submittedName>
        <fullName evidence="3">Unannotated protein</fullName>
    </submittedName>
</protein>
<accession>A0A6J6UXU6</accession>
<dbReference type="EMBL" id="CAFBMH010000229">
    <property type="protein sequence ID" value="CAB4940684.1"/>
    <property type="molecule type" value="Genomic_DNA"/>
</dbReference>
<gene>
    <name evidence="3" type="ORF">UFOPK2754_02670</name>
    <name evidence="4" type="ORF">UFOPK3139_01854</name>
    <name evidence="5" type="ORF">UFOPK3543_03233</name>
    <name evidence="6" type="ORF">UFOPK3967_02615</name>
</gene>
<evidence type="ECO:0000313" key="6">
    <source>
        <dbReference type="EMBL" id="CAB5018445.1"/>
    </source>
</evidence>
<dbReference type="EMBL" id="CAEZYR010000130">
    <property type="protein sequence ID" value="CAB4764701.1"/>
    <property type="molecule type" value="Genomic_DNA"/>
</dbReference>
<evidence type="ECO:0000313" key="5">
    <source>
        <dbReference type="EMBL" id="CAB4940684.1"/>
    </source>
</evidence>
<dbReference type="PANTHER" id="PTHR43391:SF26">
    <property type="entry name" value="BLL7251 PROTEIN"/>
    <property type="match status" value="1"/>
</dbReference>
<dbReference type="GO" id="GO:0016491">
    <property type="term" value="F:oxidoreductase activity"/>
    <property type="evidence" value="ECO:0007669"/>
    <property type="project" value="UniProtKB-KW"/>
</dbReference>
<evidence type="ECO:0000256" key="1">
    <source>
        <dbReference type="ARBA" id="ARBA00006484"/>
    </source>
</evidence>
<dbReference type="SUPFAM" id="SSF51735">
    <property type="entry name" value="NAD(P)-binding Rossmann-fold domains"/>
    <property type="match status" value="1"/>
</dbReference>
<dbReference type="CDD" id="cd05233">
    <property type="entry name" value="SDR_c"/>
    <property type="match status" value="1"/>
</dbReference>
<name>A0A6J6UXU6_9ZZZZ</name>
<dbReference type="InterPro" id="IPR002347">
    <property type="entry name" value="SDR_fam"/>
</dbReference>
<evidence type="ECO:0000313" key="4">
    <source>
        <dbReference type="EMBL" id="CAB4833633.1"/>
    </source>
</evidence>
<comment type="similarity">
    <text evidence="1">Belongs to the short-chain dehydrogenases/reductases (SDR) family.</text>
</comment>
<dbReference type="EMBL" id="CAFBOS010000213">
    <property type="protein sequence ID" value="CAB5018445.1"/>
    <property type="molecule type" value="Genomic_DNA"/>
</dbReference>